<evidence type="ECO:0000256" key="2">
    <source>
        <dbReference type="ARBA" id="ARBA00022605"/>
    </source>
</evidence>
<keyword evidence="2 5" id="KW-0028">Amino-acid biosynthesis</keyword>
<comment type="similarity">
    <text evidence="5">Belongs to the class-III pyridoxal-phosphate-dependent aminotransferase family. ArgD subfamily.</text>
</comment>
<evidence type="ECO:0000256" key="5">
    <source>
        <dbReference type="HAMAP-Rule" id="MF_01107"/>
    </source>
</evidence>
<dbReference type="InterPro" id="IPR015422">
    <property type="entry name" value="PyrdxlP-dep_Trfase_small"/>
</dbReference>
<dbReference type="Proteomes" id="UP001147830">
    <property type="component" value="Unassembled WGS sequence"/>
</dbReference>
<dbReference type="PANTHER" id="PTHR11986:SF79">
    <property type="entry name" value="ACETYLORNITHINE AMINOTRANSFERASE, MITOCHONDRIAL"/>
    <property type="match status" value="1"/>
</dbReference>
<feature type="modified residue" description="N6-(pyridoxal phosphate)lysine" evidence="5">
    <location>
        <position position="244"/>
    </location>
</feature>
<feature type="binding site" evidence="5">
    <location>
        <begin position="215"/>
        <end position="218"/>
    </location>
    <ligand>
        <name>pyridoxal 5'-phosphate</name>
        <dbReference type="ChEBI" id="CHEBI:597326"/>
    </ligand>
</feature>
<keyword evidence="7" id="KW-1185">Reference proteome</keyword>
<dbReference type="EMBL" id="JAOANI010000032">
    <property type="protein sequence ID" value="MCT7361138.1"/>
    <property type="molecule type" value="Genomic_DNA"/>
</dbReference>
<protein>
    <recommendedName>
        <fullName evidence="5">Acetylornithine aminotransferase</fullName>
        <shortName evidence="5">ACOAT</shortName>
        <ecNumber evidence="5">2.6.1.11</ecNumber>
    </recommendedName>
</protein>
<dbReference type="GO" id="GO:0006526">
    <property type="term" value="P:L-arginine biosynthetic process"/>
    <property type="evidence" value="ECO:0007669"/>
    <property type="project" value="UniProtKB-UniRule"/>
</dbReference>
<organism evidence="6 7">
    <name type="scientific">Thalassolituus pacificus</name>
    <dbReference type="NCBI Taxonomy" id="2975440"/>
    <lineage>
        <taxon>Bacteria</taxon>
        <taxon>Pseudomonadati</taxon>
        <taxon>Pseudomonadota</taxon>
        <taxon>Gammaproteobacteria</taxon>
        <taxon>Oceanospirillales</taxon>
        <taxon>Oceanospirillaceae</taxon>
        <taxon>Thalassolituus</taxon>
    </lineage>
</organism>
<accession>A0A9X2WIT1</accession>
<dbReference type="PIRSF" id="PIRSF000521">
    <property type="entry name" value="Transaminase_4ab_Lys_Orn"/>
    <property type="match status" value="1"/>
</dbReference>
<dbReference type="GO" id="GO:0003992">
    <property type="term" value="F:N2-acetyl-L-ornithine:2-oxoglutarate 5-aminotransferase activity"/>
    <property type="evidence" value="ECO:0007669"/>
    <property type="project" value="UniProtKB-UniRule"/>
</dbReference>
<dbReference type="GO" id="GO:0042802">
    <property type="term" value="F:identical protein binding"/>
    <property type="evidence" value="ECO:0007669"/>
    <property type="project" value="TreeGrafter"/>
</dbReference>
<dbReference type="InterPro" id="IPR050103">
    <property type="entry name" value="Class-III_PLP-dep_AT"/>
</dbReference>
<dbReference type="GO" id="GO:0005737">
    <property type="term" value="C:cytoplasm"/>
    <property type="evidence" value="ECO:0007669"/>
    <property type="project" value="UniProtKB-SubCell"/>
</dbReference>
<dbReference type="FunFam" id="3.40.640.10:FF:000004">
    <property type="entry name" value="Acetylornithine aminotransferase"/>
    <property type="match status" value="1"/>
</dbReference>
<feature type="binding site" evidence="5">
    <location>
        <position position="272"/>
    </location>
    <ligand>
        <name>N(2)-acetyl-L-ornithine</name>
        <dbReference type="ChEBI" id="CHEBI:57805"/>
    </ligand>
</feature>
<keyword evidence="3 5" id="KW-0808">Transferase</keyword>
<dbReference type="InterPro" id="IPR005814">
    <property type="entry name" value="Aminotrans_3"/>
</dbReference>
<feature type="binding site" evidence="5">
    <location>
        <begin position="97"/>
        <end position="98"/>
    </location>
    <ligand>
        <name>pyridoxal 5'-phosphate</name>
        <dbReference type="ChEBI" id="CHEBI:597326"/>
    </ligand>
</feature>
<dbReference type="InterPro" id="IPR015424">
    <property type="entry name" value="PyrdxlP-dep_Trfase"/>
</dbReference>
<dbReference type="CDD" id="cd00610">
    <property type="entry name" value="OAT_like"/>
    <property type="match status" value="1"/>
</dbReference>
<dbReference type="NCBIfam" id="NF002325">
    <property type="entry name" value="PRK01278.1"/>
    <property type="match status" value="1"/>
</dbReference>
<feature type="binding site" evidence="5">
    <location>
        <position position="129"/>
    </location>
    <ligand>
        <name>pyridoxal 5'-phosphate</name>
        <dbReference type="ChEBI" id="CHEBI:597326"/>
    </ligand>
</feature>
<dbReference type="InterPro" id="IPR049704">
    <property type="entry name" value="Aminotrans_3_PPA_site"/>
</dbReference>
<evidence type="ECO:0000256" key="4">
    <source>
        <dbReference type="ARBA" id="ARBA00022898"/>
    </source>
</evidence>
<comment type="subcellular location">
    <subcellularLocation>
        <location evidence="5">Cytoplasm</location>
    </subcellularLocation>
</comment>
<feature type="binding site" evidence="5">
    <location>
        <position position="132"/>
    </location>
    <ligand>
        <name>N(2)-acetyl-L-ornithine</name>
        <dbReference type="ChEBI" id="CHEBI:57805"/>
    </ligand>
</feature>
<proteinExistence type="inferred from homology"/>
<dbReference type="SUPFAM" id="SSF53383">
    <property type="entry name" value="PLP-dependent transferases"/>
    <property type="match status" value="1"/>
</dbReference>
<comment type="caution">
    <text evidence="6">The sequence shown here is derived from an EMBL/GenBank/DDBJ whole genome shotgun (WGS) entry which is preliminary data.</text>
</comment>
<keyword evidence="5" id="KW-0055">Arginine biosynthesis</keyword>
<dbReference type="InterPro" id="IPR015421">
    <property type="entry name" value="PyrdxlP-dep_Trfase_major"/>
</dbReference>
<keyword evidence="5" id="KW-0963">Cytoplasm</keyword>
<dbReference type="Gene3D" id="3.90.1150.10">
    <property type="entry name" value="Aspartate Aminotransferase, domain 1"/>
    <property type="match status" value="1"/>
</dbReference>
<keyword evidence="4 5" id="KW-0663">Pyridoxal phosphate</keyword>
<dbReference type="PROSITE" id="PS00600">
    <property type="entry name" value="AA_TRANSFER_CLASS_3"/>
    <property type="match status" value="1"/>
</dbReference>
<reference evidence="6" key="1">
    <citation type="journal article" date="2022" name="Front. Microbiol.">
        <title>Genome-based taxonomic rearrangement of Oceanobacter-related bacteria including the description of Thalassolituus hydrocarbonoclasticus sp. nov. and Thalassolituus pacificus sp. nov. and emended description of the genus Thalassolituus.</title>
        <authorList>
            <person name="Dong C."/>
            <person name="Wei L."/>
            <person name="Wang J."/>
            <person name="Lai Q."/>
            <person name="Huang Z."/>
            <person name="Shao Z."/>
        </authorList>
    </citation>
    <scope>NUCLEOTIDE SEQUENCE</scope>
    <source>
        <strain evidence="6">59MF3M-4</strain>
    </source>
</reference>
<comment type="catalytic activity">
    <reaction evidence="5">
        <text>N(2)-acetyl-L-ornithine + 2-oxoglutarate = N-acetyl-L-glutamate 5-semialdehyde + L-glutamate</text>
        <dbReference type="Rhea" id="RHEA:18049"/>
        <dbReference type="ChEBI" id="CHEBI:16810"/>
        <dbReference type="ChEBI" id="CHEBI:29123"/>
        <dbReference type="ChEBI" id="CHEBI:29985"/>
        <dbReference type="ChEBI" id="CHEBI:57805"/>
        <dbReference type="EC" id="2.6.1.11"/>
    </reaction>
</comment>
<comment type="pathway">
    <text evidence="5">Amino-acid biosynthesis; L-arginine biosynthesis; N(2)-acetyl-L-ornithine from L-glutamate: step 4/4.</text>
</comment>
<dbReference type="PANTHER" id="PTHR11986">
    <property type="entry name" value="AMINOTRANSFERASE CLASS III"/>
    <property type="match status" value="1"/>
</dbReference>
<dbReference type="RefSeq" id="WP_260977965.1">
    <property type="nucleotide sequence ID" value="NZ_JAOANI010000032.1"/>
</dbReference>
<evidence type="ECO:0000313" key="7">
    <source>
        <dbReference type="Proteomes" id="UP001147830"/>
    </source>
</evidence>
<dbReference type="GO" id="GO:0030170">
    <property type="term" value="F:pyridoxal phosphate binding"/>
    <property type="evidence" value="ECO:0007669"/>
    <property type="project" value="InterPro"/>
</dbReference>
<feature type="binding site" evidence="5">
    <location>
        <position position="273"/>
    </location>
    <ligand>
        <name>pyridoxal 5'-phosphate</name>
        <dbReference type="ChEBI" id="CHEBI:597326"/>
    </ligand>
</feature>
<sequence length="395" mass="42264">MSSACLMPVYERLPVHFVRGEGSCLWDDQGNQYLDSLAGVAVTNLGHSHPEITAAISAQAATLMHSSNLYGVTWQETLAATLCSLTGMEKAFFCNSGAEANETAIKLARLHARQRQITAPQIVVMDGAFHGRTLATLTASGNPAAQQGFEPLVPGFLRLPLNDSAALNALDGNPQICAVLLETVQGEGGVRLADSHYLQALARLCRDNNWLLMIDEVQTGMGRTGRHFGYQHADIQPDVITLAKGLGNGLPIGACLARGAAANLFAPGQHGSTFGGNPLACRVGHTVISIMQRDRLAERAAELGRQLLEGLTQALAGHPQVAAIRGRGLMVGIELKEAIPDLTRRALLEERLLINVTRQKVIRLLPALTISPEEISILIAALSRLLHSNQQLRSA</sequence>
<dbReference type="InterPro" id="IPR004636">
    <property type="entry name" value="AcOrn/SuccOrn_fam"/>
</dbReference>
<comment type="miscellaneous">
    <text evidence="5">May also have succinyldiaminopimelate aminotransferase activity, thus carrying out the corresponding step in lysine biosynthesis.</text>
</comment>
<dbReference type="EC" id="2.6.1.11" evidence="5"/>
<keyword evidence="1 5" id="KW-0032">Aminotransferase</keyword>
<dbReference type="HAMAP" id="MF_01107">
    <property type="entry name" value="ArgD_aminotrans_3"/>
    <property type="match status" value="1"/>
</dbReference>
<dbReference type="Pfam" id="PF00202">
    <property type="entry name" value="Aminotran_3"/>
    <property type="match status" value="1"/>
</dbReference>
<dbReference type="NCBIfam" id="TIGR00707">
    <property type="entry name" value="argD"/>
    <property type="match status" value="1"/>
</dbReference>
<evidence type="ECO:0000256" key="1">
    <source>
        <dbReference type="ARBA" id="ARBA00022576"/>
    </source>
</evidence>
<name>A0A9X2WIT1_9GAMM</name>
<evidence type="ECO:0000313" key="6">
    <source>
        <dbReference type="EMBL" id="MCT7361138.1"/>
    </source>
</evidence>
<dbReference type="Gene3D" id="3.40.640.10">
    <property type="entry name" value="Type I PLP-dependent aspartate aminotransferase-like (Major domain)"/>
    <property type="match status" value="1"/>
</dbReference>
<comment type="cofactor">
    <cofactor evidence="5">
        <name>pyridoxal 5'-phosphate</name>
        <dbReference type="ChEBI" id="CHEBI:597326"/>
    </cofactor>
    <text evidence="5">Binds 1 pyridoxal phosphate per subunit.</text>
</comment>
<comment type="subunit">
    <text evidence="5">Homodimer.</text>
</comment>
<evidence type="ECO:0000256" key="3">
    <source>
        <dbReference type="ARBA" id="ARBA00022679"/>
    </source>
</evidence>
<dbReference type="AlphaFoldDB" id="A0A9X2WIT1"/>
<gene>
    <name evidence="5" type="primary">argD</name>
    <name evidence="6" type="ORF">NYR02_19125</name>
</gene>
<reference evidence="6" key="2">
    <citation type="submission" date="2022-08" db="EMBL/GenBank/DDBJ databases">
        <authorList>
            <person name="Dong C."/>
        </authorList>
    </citation>
    <scope>NUCLEOTIDE SEQUENCE</scope>
    <source>
        <strain evidence="6">59MF3M-4</strain>
    </source>
</reference>